<dbReference type="InterPro" id="IPR001296">
    <property type="entry name" value="Glyco_trans_1"/>
</dbReference>
<evidence type="ECO:0000256" key="1">
    <source>
        <dbReference type="ARBA" id="ARBA00008449"/>
    </source>
</evidence>
<feature type="binding site" evidence="7">
    <location>
        <position position="309"/>
    </location>
    <ligand>
        <name>Mg(2+)</name>
        <dbReference type="ChEBI" id="CHEBI:18420"/>
    </ligand>
</feature>
<feature type="binding site" evidence="7">
    <location>
        <position position="242"/>
    </location>
    <ligand>
        <name>UDP-N-acetyl-alpha-D-glucosamine</name>
        <dbReference type="ChEBI" id="CHEBI:57705"/>
    </ligand>
</feature>
<feature type="binding site" evidence="7">
    <location>
        <position position="110"/>
    </location>
    <ligand>
        <name>1D-myo-inositol 3-phosphate</name>
        <dbReference type="ChEBI" id="CHEBI:58401"/>
    </ligand>
</feature>
<feature type="binding site" evidence="7">
    <location>
        <position position="310"/>
    </location>
    <ligand>
        <name>Mg(2+)</name>
        <dbReference type="ChEBI" id="CHEBI:18420"/>
    </ligand>
</feature>
<keyword evidence="11" id="KW-1185">Reference proteome</keyword>
<name>A0A2N6T3Q1_9CORY</name>
<evidence type="ECO:0000256" key="2">
    <source>
        <dbReference type="ARBA" id="ARBA00022676"/>
    </source>
</evidence>
<feature type="binding site" evidence="7">
    <location>
        <position position="9"/>
    </location>
    <ligand>
        <name>1D-myo-inositol 3-phosphate</name>
        <dbReference type="ChEBI" id="CHEBI:58401"/>
    </ligand>
</feature>
<gene>
    <name evidence="7 10" type="primary">mshA</name>
    <name evidence="10" type="ORF">CJ203_08340</name>
</gene>
<comment type="subunit">
    <text evidence="7">Homodimer.</text>
</comment>
<feature type="binding site" evidence="7">
    <location>
        <begin position="20"/>
        <end position="25"/>
    </location>
    <ligand>
        <name>1D-myo-inositol 3-phosphate</name>
        <dbReference type="ChEBI" id="CHEBI:58401"/>
    </ligand>
</feature>
<accession>A0A2N6T3Q1</accession>
<feature type="binding site" evidence="7">
    <location>
        <position position="312"/>
    </location>
    <ligand>
        <name>Mg(2+)</name>
        <dbReference type="ChEBI" id="CHEBI:18420"/>
    </ligand>
</feature>
<feature type="binding site" evidence="7">
    <location>
        <position position="322"/>
    </location>
    <ligand>
        <name>UDP-N-acetyl-alpha-D-glucosamine</name>
        <dbReference type="ChEBI" id="CHEBI:57705"/>
    </ligand>
</feature>
<evidence type="ECO:0000256" key="5">
    <source>
        <dbReference type="ARBA" id="ARBA00022842"/>
    </source>
</evidence>
<dbReference type="EMBL" id="PNHG01000012">
    <property type="protein sequence ID" value="PMC63978.1"/>
    <property type="molecule type" value="Genomic_DNA"/>
</dbReference>
<dbReference type="Pfam" id="PF00534">
    <property type="entry name" value="Glycos_transf_1"/>
    <property type="match status" value="1"/>
</dbReference>
<feature type="binding site" evidence="7">
    <location>
        <begin position="15"/>
        <end position="16"/>
    </location>
    <ligand>
        <name>UDP-N-acetyl-alpha-D-glucosamine</name>
        <dbReference type="ChEBI" id="CHEBI:57705"/>
    </ligand>
</feature>
<proteinExistence type="inferred from homology"/>
<feature type="binding site" evidence="7">
    <location>
        <position position="336"/>
    </location>
    <ligand>
        <name>Mg(2+)</name>
        <dbReference type="ChEBI" id="CHEBI:18420"/>
    </ligand>
</feature>
<feature type="binding site" evidence="7">
    <location>
        <position position="23"/>
    </location>
    <ligand>
        <name>UDP-N-acetyl-alpha-D-glucosamine</name>
        <dbReference type="ChEBI" id="CHEBI:57705"/>
    </ligand>
</feature>
<dbReference type="AlphaFoldDB" id="A0A2N6T3Q1"/>
<dbReference type="EC" id="2.4.1.250" evidence="7"/>
<evidence type="ECO:0000313" key="10">
    <source>
        <dbReference type="EMBL" id="PMC63978.1"/>
    </source>
</evidence>
<dbReference type="SUPFAM" id="SSF53756">
    <property type="entry name" value="UDP-Glycosyltransferase/glycogen phosphorylase"/>
    <property type="match status" value="1"/>
</dbReference>
<dbReference type="RefSeq" id="WP_102724244.1">
    <property type="nucleotide sequence ID" value="NZ_PNHG01000012.1"/>
</dbReference>
<dbReference type="GO" id="GO:0102710">
    <property type="term" value="F:D-inositol-3-phosphate glycosyltransferase activity"/>
    <property type="evidence" value="ECO:0007669"/>
    <property type="project" value="UniProtKB-EC"/>
</dbReference>
<dbReference type="Pfam" id="PF13579">
    <property type="entry name" value="Glyco_trans_4_4"/>
    <property type="match status" value="1"/>
</dbReference>
<dbReference type="PANTHER" id="PTHR45947">
    <property type="entry name" value="SULFOQUINOVOSYL TRANSFERASE SQD2"/>
    <property type="match status" value="1"/>
</dbReference>
<keyword evidence="2 7" id="KW-0328">Glycosyltransferase</keyword>
<evidence type="ECO:0000256" key="4">
    <source>
        <dbReference type="ARBA" id="ARBA00022723"/>
    </source>
</evidence>
<dbReference type="GO" id="GO:0000287">
    <property type="term" value="F:magnesium ion binding"/>
    <property type="evidence" value="ECO:0007669"/>
    <property type="project" value="UniProtKB-UniRule"/>
</dbReference>
<comment type="caution">
    <text evidence="10">The sequence shown here is derived from an EMBL/GenBank/DDBJ whole genome shotgun (WGS) entry which is preliminary data.</text>
</comment>
<feature type="binding site" evidence="7">
    <location>
        <position position="237"/>
    </location>
    <ligand>
        <name>UDP-N-acetyl-alpha-D-glucosamine</name>
        <dbReference type="ChEBI" id="CHEBI:57705"/>
    </ligand>
</feature>
<keyword evidence="4 7" id="KW-0479">Metal-binding</keyword>
<evidence type="ECO:0000256" key="3">
    <source>
        <dbReference type="ARBA" id="ARBA00022679"/>
    </source>
</evidence>
<feature type="domain" description="Glycosyl transferase family 1" evidence="8">
    <location>
        <begin position="217"/>
        <end position="388"/>
    </location>
</feature>
<reference evidence="10 11" key="1">
    <citation type="submission" date="2017-09" db="EMBL/GenBank/DDBJ databases">
        <title>Bacterial strain isolated from the female urinary microbiota.</title>
        <authorList>
            <person name="Thomas-White K."/>
            <person name="Kumar N."/>
            <person name="Forster S."/>
            <person name="Putonti C."/>
            <person name="Lawley T."/>
            <person name="Wolfe A.J."/>
        </authorList>
    </citation>
    <scope>NUCLEOTIDE SEQUENCE [LARGE SCALE GENOMIC DNA]</scope>
    <source>
        <strain evidence="10 11">UMB0792</strain>
    </source>
</reference>
<dbReference type="GO" id="GO:0010125">
    <property type="term" value="P:mycothiol biosynthetic process"/>
    <property type="evidence" value="ECO:0007669"/>
    <property type="project" value="UniProtKB-UniRule"/>
</dbReference>
<comment type="function">
    <text evidence="7">Catalyzes the transfer of a N-acetyl-glucosamine moiety to 1D-myo-inositol 3-phosphate to produce 1D-myo-inositol 2-acetamido-2-deoxy-glucopyranoside 3-phosphate in the mycothiol biosynthesis pathway.</text>
</comment>
<dbReference type="NCBIfam" id="TIGR03449">
    <property type="entry name" value="mycothiol_MshA"/>
    <property type="match status" value="1"/>
</dbReference>
<comment type="similarity">
    <text evidence="1 7">Belongs to the glycosyltransferase group 1 family. MshA subfamily.</text>
</comment>
<feature type="binding site" evidence="7">
    <location>
        <position position="134"/>
    </location>
    <ligand>
        <name>1D-myo-inositol 3-phosphate</name>
        <dbReference type="ChEBI" id="CHEBI:58401"/>
    </ligand>
</feature>
<dbReference type="PANTHER" id="PTHR45947:SF14">
    <property type="entry name" value="SLL1723 PROTEIN"/>
    <property type="match status" value="1"/>
</dbReference>
<sequence length="426" mass="45844">MRVAMLSMHTSPLEQPGSGDAGGMNVYVLNIARELAATGVKVDVYTRATRPSQGDVVQVCENLRVINIVAGPYEGLAKEELPTQLAAFAGGIVQFTREEGLEYDLFHSHYWLSGQVGWLLRDLVRVPLIHTGHTWAAVKNAARLGVGSADDADSPETEARRICEQQLVDNADVLVVNTPDEITQLGRHYDADPARIRVVTPGADTRMFTPGTNRNTEVARRHLGIPLDSKVIAFVGRLQEFKGPQVLIRAVAELLERDPDSNVRAIICGGASGADASVDYYRAMAHKLGVGRKIRFLGPRPPEELVQIYQAADVVAVPSYNESFGLVAIEAQATGTPVVAARAGGLPIAVSDGETGVLVDGHDPVDWADALEQLLIDDTRRITMAEAAVERAAQFSWAASAAALSQVYGEAVEGFEPTPRRRAVGN</sequence>
<feature type="binding site" evidence="7">
    <location>
        <position position="78"/>
    </location>
    <ligand>
        <name>1D-myo-inositol 3-phosphate</name>
        <dbReference type="ChEBI" id="CHEBI:58401"/>
    </ligand>
</feature>
<evidence type="ECO:0000256" key="7">
    <source>
        <dbReference type="HAMAP-Rule" id="MF_01695"/>
    </source>
</evidence>
<dbReference type="Gene3D" id="3.40.50.2000">
    <property type="entry name" value="Glycogen Phosphorylase B"/>
    <property type="match status" value="2"/>
</dbReference>
<evidence type="ECO:0000313" key="11">
    <source>
        <dbReference type="Proteomes" id="UP000235836"/>
    </source>
</evidence>
<protein>
    <recommendedName>
        <fullName evidence="7">D-inositol-3-phosphate glycosyltransferase</fullName>
        <ecNumber evidence="7">2.4.1.250</ecNumber>
    </recommendedName>
    <alternativeName>
        <fullName evidence="7">N-acetylglucosamine-inositol-phosphate N-acetylglucosaminyltransferase</fullName>
        <shortName evidence="7">GlcNAc-Ins-P N-acetylglucosaminyltransferase</shortName>
    </alternativeName>
</protein>
<dbReference type="InterPro" id="IPR017814">
    <property type="entry name" value="Mycothiol_biosynthesis_MshA"/>
</dbReference>
<keyword evidence="5 7" id="KW-0460">Magnesium</keyword>
<dbReference type="GO" id="GO:0008375">
    <property type="term" value="F:acetylglucosaminyltransferase activity"/>
    <property type="evidence" value="ECO:0007669"/>
    <property type="project" value="UniProtKB-UniRule"/>
</dbReference>
<evidence type="ECO:0000256" key="6">
    <source>
        <dbReference type="ARBA" id="ARBA00048131"/>
    </source>
</evidence>
<feature type="binding site" evidence="7">
    <location>
        <position position="300"/>
    </location>
    <ligand>
        <name>UDP-N-acetyl-alpha-D-glucosamine</name>
        <dbReference type="ChEBI" id="CHEBI:57705"/>
    </ligand>
</feature>
<dbReference type="GO" id="GO:1903509">
    <property type="term" value="P:liposaccharide metabolic process"/>
    <property type="evidence" value="ECO:0007669"/>
    <property type="project" value="UniProtKB-ARBA"/>
</dbReference>
<dbReference type="InterPro" id="IPR028098">
    <property type="entry name" value="Glyco_trans_4-like_N"/>
</dbReference>
<keyword evidence="3 7" id="KW-0808">Transferase</keyword>
<organism evidence="10 11">
    <name type="scientific">Corynebacterium tuscaniense</name>
    <dbReference type="NCBI Taxonomy" id="302449"/>
    <lineage>
        <taxon>Bacteria</taxon>
        <taxon>Bacillati</taxon>
        <taxon>Actinomycetota</taxon>
        <taxon>Actinomycetes</taxon>
        <taxon>Mycobacteriales</taxon>
        <taxon>Corynebacteriaceae</taxon>
        <taxon>Corynebacterium</taxon>
    </lineage>
</organism>
<feature type="binding site" evidence="7">
    <location>
        <position position="330"/>
    </location>
    <ligand>
        <name>UDP-N-acetyl-alpha-D-glucosamine</name>
        <dbReference type="ChEBI" id="CHEBI:57705"/>
    </ligand>
</feature>
<evidence type="ECO:0000259" key="8">
    <source>
        <dbReference type="Pfam" id="PF00534"/>
    </source>
</evidence>
<evidence type="ECO:0000259" key="9">
    <source>
        <dbReference type="Pfam" id="PF13579"/>
    </source>
</evidence>
<dbReference type="InterPro" id="IPR050194">
    <property type="entry name" value="Glycosyltransferase_grp1"/>
</dbReference>
<feature type="binding site" evidence="7">
    <location>
        <position position="160"/>
    </location>
    <ligand>
        <name>1D-myo-inositol 3-phosphate</name>
        <dbReference type="ChEBI" id="CHEBI:58401"/>
    </ligand>
</feature>
<dbReference type="HAMAP" id="MF_01695">
    <property type="entry name" value="MshA"/>
    <property type="match status" value="1"/>
</dbReference>
<feature type="domain" description="Glycosyltransferase subfamily 4-like N-terminal" evidence="9">
    <location>
        <begin position="22"/>
        <end position="202"/>
    </location>
</feature>
<comment type="catalytic activity">
    <reaction evidence="6 7">
        <text>1D-myo-inositol 3-phosphate + UDP-N-acetyl-alpha-D-glucosamine = 1D-myo-inositol 2-acetamido-2-deoxy-alpha-D-glucopyranoside 3-phosphate + UDP + H(+)</text>
        <dbReference type="Rhea" id="RHEA:26188"/>
        <dbReference type="ChEBI" id="CHEBI:15378"/>
        <dbReference type="ChEBI" id="CHEBI:57705"/>
        <dbReference type="ChEBI" id="CHEBI:58223"/>
        <dbReference type="ChEBI" id="CHEBI:58401"/>
        <dbReference type="ChEBI" id="CHEBI:58892"/>
        <dbReference type="EC" id="2.4.1.250"/>
    </reaction>
</comment>
<dbReference type="Proteomes" id="UP000235836">
    <property type="component" value="Unassembled WGS sequence"/>
</dbReference>